<dbReference type="PROSITE" id="PS50262">
    <property type="entry name" value="G_PROTEIN_RECEP_F1_2"/>
    <property type="match status" value="1"/>
</dbReference>
<dbReference type="Proteomes" id="UP000681722">
    <property type="component" value="Unassembled WGS sequence"/>
</dbReference>
<keyword evidence="14" id="KW-1185">Reference proteome</keyword>
<dbReference type="PRINTS" id="PR00237">
    <property type="entry name" value="GPCRRHODOPSN"/>
</dbReference>
<evidence type="ECO:0000256" key="9">
    <source>
        <dbReference type="RuleBase" id="RU000688"/>
    </source>
</evidence>
<comment type="subcellular location">
    <subcellularLocation>
        <location evidence="1">Cell membrane</location>
        <topology evidence="1">Multi-pass membrane protein</topology>
    </subcellularLocation>
</comment>
<feature type="transmembrane region" description="Helical" evidence="10">
    <location>
        <begin position="56"/>
        <end position="79"/>
    </location>
</feature>
<keyword evidence="6 10" id="KW-0472">Membrane</keyword>
<dbReference type="SMART" id="SM01381">
    <property type="entry name" value="7TM_GPCR_Srsx"/>
    <property type="match status" value="1"/>
</dbReference>
<feature type="transmembrane region" description="Helical" evidence="10">
    <location>
        <begin position="137"/>
        <end position="159"/>
    </location>
</feature>
<feature type="transmembrane region" description="Helical" evidence="10">
    <location>
        <begin position="334"/>
        <end position="358"/>
    </location>
</feature>
<evidence type="ECO:0000256" key="3">
    <source>
        <dbReference type="ARBA" id="ARBA00022692"/>
    </source>
</evidence>
<gene>
    <name evidence="12" type="ORF">GPM918_LOCUS16808</name>
    <name evidence="13" type="ORF">SRO942_LOCUS16811</name>
</gene>
<dbReference type="InterPro" id="IPR000276">
    <property type="entry name" value="GPCR_Rhodpsn"/>
</dbReference>
<dbReference type="EMBL" id="CAJOBC010004491">
    <property type="protein sequence ID" value="CAF3829921.1"/>
    <property type="molecule type" value="Genomic_DNA"/>
</dbReference>
<dbReference type="GO" id="GO:0005886">
    <property type="term" value="C:plasma membrane"/>
    <property type="evidence" value="ECO:0007669"/>
    <property type="project" value="UniProtKB-SubCell"/>
</dbReference>
<dbReference type="AlphaFoldDB" id="A0A814L5Y2"/>
<feature type="transmembrane region" description="Helical" evidence="10">
    <location>
        <begin position="20"/>
        <end position="44"/>
    </location>
</feature>
<dbReference type="EMBL" id="CAJNOQ010004490">
    <property type="protein sequence ID" value="CAF1061609.1"/>
    <property type="molecule type" value="Genomic_DNA"/>
</dbReference>
<feature type="transmembrane region" description="Helical" evidence="10">
    <location>
        <begin position="370"/>
        <end position="393"/>
    </location>
</feature>
<dbReference type="Pfam" id="PF00001">
    <property type="entry name" value="7tm_1"/>
    <property type="match status" value="1"/>
</dbReference>
<evidence type="ECO:0000259" key="11">
    <source>
        <dbReference type="PROSITE" id="PS50262"/>
    </source>
</evidence>
<dbReference type="PANTHER" id="PTHR24248:SF185">
    <property type="entry name" value="DOPAMINE RECEPTOR 2"/>
    <property type="match status" value="1"/>
</dbReference>
<dbReference type="Proteomes" id="UP000663829">
    <property type="component" value="Unassembled WGS sequence"/>
</dbReference>
<accession>A0A814L5Y2</accession>
<dbReference type="InterPro" id="IPR017452">
    <property type="entry name" value="GPCR_Rhodpsn_7TM"/>
</dbReference>
<organism evidence="12 14">
    <name type="scientific">Didymodactylos carnosus</name>
    <dbReference type="NCBI Taxonomy" id="1234261"/>
    <lineage>
        <taxon>Eukaryota</taxon>
        <taxon>Metazoa</taxon>
        <taxon>Spiralia</taxon>
        <taxon>Gnathifera</taxon>
        <taxon>Rotifera</taxon>
        <taxon>Eurotatoria</taxon>
        <taxon>Bdelloidea</taxon>
        <taxon>Philodinida</taxon>
        <taxon>Philodinidae</taxon>
        <taxon>Didymodactylos</taxon>
    </lineage>
</organism>
<dbReference type="Gene3D" id="1.20.1070.10">
    <property type="entry name" value="Rhodopsin 7-helix transmembrane proteins"/>
    <property type="match status" value="1"/>
</dbReference>
<feature type="domain" description="G-protein coupled receptors family 1 profile" evidence="11">
    <location>
        <begin position="36"/>
        <end position="390"/>
    </location>
</feature>
<proteinExistence type="inferred from homology"/>
<dbReference type="GO" id="GO:0004930">
    <property type="term" value="F:G protein-coupled receptor activity"/>
    <property type="evidence" value="ECO:0007669"/>
    <property type="project" value="UniProtKB-KW"/>
</dbReference>
<evidence type="ECO:0000256" key="8">
    <source>
        <dbReference type="ARBA" id="ARBA00023224"/>
    </source>
</evidence>
<dbReference type="OrthoDB" id="9977814at2759"/>
<evidence type="ECO:0000256" key="5">
    <source>
        <dbReference type="ARBA" id="ARBA00023040"/>
    </source>
</evidence>
<evidence type="ECO:0000313" key="12">
    <source>
        <dbReference type="EMBL" id="CAF1061609.1"/>
    </source>
</evidence>
<feature type="transmembrane region" description="Helical" evidence="10">
    <location>
        <begin position="99"/>
        <end position="116"/>
    </location>
</feature>
<dbReference type="SUPFAM" id="SSF81321">
    <property type="entry name" value="Family A G protein-coupled receptor-like"/>
    <property type="match status" value="1"/>
</dbReference>
<dbReference type="PANTHER" id="PTHR24248">
    <property type="entry name" value="ADRENERGIC RECEPTOR-RELATED G-PROTEIN COUPLED RECEPTOR"/>
    <property type="match status" value="1"/>
</dbReference>
<dbReference type="PROSITE" id="PS00237">
    <property type="entry name" value="G_PROTEIN_RECEP_F1_1"/>
    <property type="match status" value="1"/>
</dbReference>
<keyword evidence="3 9" id="KW-0812">Transmembrane</keyword>
<keyword evidence="5 9" id="KW-0297">G-protein coupled receptor</keyword>
<comment type="caution">
    <text evidence="12">The sequence shown here is derived from an EMBL/GenBank/DDBJ whole genome shotgun (WGS) entry which is preliminary data.</text>
</comment>
<reference evidence="12" key="1">
    <citation type="submission" date="2021-02" db="EMBL/GenBank/DDBJ databases">
        <authorList>
            <person name="Nowell W R."/>
        </authorList>
    </citation>
    <scope>NUCLEOTIDE SEQUENCE</scope>
</reference>
<evidence type="ECO:0000313" key="13">
    <source>
        <dbReference type="EMBL" id="CAF3829921.1"/>
    </source>
</evidence>
<evidence type="ECO:0000256" key="1">
    <source>
        <dbReference type="ARBA" id="ARBA00004651"/>
    </source>
</evidence>
<keyword evidence="7 9" id="KW-0675">Receptor</keyword>
<protein>
    <recommendedName>
        <fullName evidence="11">G-protein coupled receptors family 1 profile domain-containing protein</fullName>
    </recommendedName>
</protein>
<evidence type="ECO:0000256" key="6">
    <source>
        <dbReference type="ARBA" id="ARBA00023136"/>
    </source>
</evidence>
<sequence length="588" mass="67045">MDISPMTTVSTPVNIQWHLSVLIVCLILLGIVTVFGTLLVICAVYHETSLHTSTYYYVTSLAFADLLVGLIVIPSGIIVEMTGGYWPLNRFLCDIKLCIDVFASTASILGLCAIALDRYYAIINPMAYPNSFVTKKWYYVVICLWTCAAILSFPTIVYWRTTLANATQGTGQINQTIEIRTKFYHCEYPNDPYYVLFSSIVVFYFPLIIMLFVYVRIFYVARRQLRSFRVGILKPERQNPRSIIPKFQLNHMVFITPQRSLTKKPPPLVEAPTSAVVDSSLRIHVGKYQGLIPTDTISVSFNFNSHNHLRFLHSLSTKIFNYAADRKVAKMLSLIVGAFILCWLPFFSYFVLSGFFFLHLKTQYPQRHDLLIRIFSWFGYTNSALDFFVYALSSKEFRTAFIKLLCRKKDADISDRLAKLQFRSLPPEYQQALLEIRATRKTTRDDQSSWCCKNGQPVPMKVITTTYIKWEPTGQTQAVVDGHDNCGFAGWSTCTRYRIEHMFVYPTSHIEMGHEVVPDIENSRCPDNHVVCCKGLMPNALQTFLLVVAIAEFKEVVAQWTALQSTQPNALLADLIVTLHNNGLDVGK</sequence>
<evidence type="ECO:0000256" key="7">
    <source>
        <dbReference type="ARBA" id="ARBA00023170"/>
    </source>
</evidence>
<keyword evidence="2" id="KW-1003">Cell membrane</keyword>
<evidence type="ECO:0000256" key="10">
    <source>
        <dbReference type="SAM" id="Phobius"/>
    </source>
</evidence>
<evidence type="ECO:0000256" key="2">
    <source>
        <dbReference type="ARBA" id="ARBA00022475"/>
    </source>
</evidence>
<keyword evidence="8 9" id="KW-0807">Transducer</keyword>
<dbReference type="GO" id="GO:0043410">
    <property type="term" value="P:positive regulation of MAPK cascade"/>
    <property type="evidence" value="ECO:0007669"/>
    <property type="project" value="TreeGrafter"/>
</dbReference>
<name>A0A814L5Y2_9BILA</name>
<evidence type="ECO:0000256" key="4">
    <source>
        <dbReference type="ARBA" id="ARBA00022989"/>
    </source>
</evidence>
<keyword evidence="4 10" id="KW-1133">Transmembrane helix</keyword>
<dbReference type="GO" id="GO:0071880">
    <property type="term" value="P:adenylate cyclase-activating adrenergic receptor signaling pathway"/>
    <property type="evidence" value="ECO:0007669"/>
    <property type="project" value="TreeGrafter"/>
</dbReference>
<evidence type="ECO:0000313" key="14">
    <source>
        <dbReference type="Proteomes" id="UP000663829"/>
    </source>
</evidence>
<feature type="transmembrane region" description="Helical" evidence="10">
    <location>
        <begin position="193"/>
        <end position="219"/>
    </location>
</feature>
<comment type="similarity">
    <text evidence="9">Belongs to the G-protein coupled receptor 1 family.</text>
</comment>